<accession>A0AA46VV68</accession>
<dbReference type="EMBL" id="CP036495">
    <property type="protein sequence ID" value="UZA68658.1"/>
    <property type="molecule type" value="Genomic_DNA"/>
</dbReference>
<sequence length="81" mass="9225">MKSPTGLYCANSQKRTESLLLPSSPTIQADLSANAGFQPPHMRGMYRPFRGQVRSHDVRCLPRGSVTSKTWWRLPHVVFRQ</sequence>
<protein>
    <submittedName>
        <fullName evidence="1">Uncharacterized protein</fullName>
    </submittedName>
</protein>
<name>A0AA46VV68_PSEVI</name>
<proteinExistence type="predicted"/>
<dbReference type="Proteomes" id="UP001163644">
    <property type="component" value="Chromosome"/>
</dbReference>
<gene>
    <name evidence="1" type="ORF">EZZ81_10635</name>
</gene>
<reference evidence="1" key="1">
    <citation type="submission" date="2019-02" db="EMBL/GenBank/DDBJ databases">
        <authorList>
            <person name="Lutz S."/>
            <person name="Schori C."/>
            <person name="Ahrens C.H."/>
            <person name="Gueguen E."/>
        </authorList>
    </citation>
    <scope>NUCLEOTIDE SEQUENCE</scope>
    <source>
        <strain evidence="1">Psy35</strain>
    </source>
</reference>
<organism evidence="1 2">
    <name type="scientific">Pseudomonas viridiflava</name>
    <name type="common">Phytomonas viridiflava</name>
    <dbReference type="NCBI Taxonomy" id="33069"/>
    <lineage>
        <taxon>Bacteria</taxon>
        <taxon>Pseudomonadati</taxon>
        <taxon>Pseudomonadota</taxon>
        <taxon>Gammaproteobacteria</taxon>
        <taxon>Pseudomonadales</taxon>
        <taxon>Pseudomonadaceae</taxon>
        <taxon>Pseudomonas</taxon>
    </lineage>
</organism>
<dbReference type="AlphaFoldDB" id="A0AA46VV68"/>
<evidence type="ECO:0000313" key="2">
    <source>
        <dbReference type="Proteomes" id="UP001163644"/>
    </source>
</evidence>
<evidence type="ECO:0000313" key="1">
    <source>
        <dbReference type="EMBL" id="UZA68658.1"/>
    </source>
</evidence>